<dbReference type="Pfam" id="PF07587">
    <property type="entry name" value="PSD1"/>
    <property type="match status" value="1"/>
</dbReference>
<evidence type="ECO:0000313" key="5">
    <source>
        <dbReference type="EMBL" id="TLD72586.1"/>
    </source>
</evidence>
<dbReference type="Proteomes" id="UP000306196">
    <property type="component" value="Unassembled WGS sequence"/>
</dbReference>
<dbReference type="AlphaFoldDB" id="A0A5R8KJU0"/>
<evidence type="ECO:0000259" key="4">
    <source>
        <dbReference type="Pfam" id="PF07587"/>
    </source>
</evidence>
<dbReference type="RefSeq" id="WP_138084209.1">
    <property type="nucleotide sequence ID" value="NZ_VAUV01000001.1"/>
</dbReference>
<dbReference type="EMBL" id="VAUV01000001">
    <property type="protein sequence ID" value="TLD72586.1"/>
    <property type="molecule type" value="Genomic_DNA"/>
</dbReference>
<keyword evidence="1" id="KW-0175">Coiled coil</keyword>
<evidence type="ECO:0000259" key="3">
    <source>
        <dbReference type="Pfam" id="PF07583"/>
    </source>
</evidence>
<proteinExistence type="predicted"/>
<reference evidence="5 6" key="1">
    <citation type="submission" date="2019-05" db="EMBL/GenBank/DDBJ databases">
        <title>Verrucobacter flavum gen. nov., sp. nov. a new member of the family Verrucomicrobiaceae.</title>
        <authorList>
            <person name="Szuroczki S."/>
            <person name="Abbaszade G."/>
            <person name="Szabo A."/>
            <person name="Felfoldi T."/>
            <person name="Schumann P."/>
            <person name="Boka K."/>
            <person name="Keki Z."/>
            <person name="Toumi M."/>
            <person name="Toth E."/>
        </authorList>
    </citation>
    <scope>NUCLEOTIDE SEQUENCE [LARGE SCALE GENOMIC DNA]</scope>
    <source>
        <strain evidence="5 6">MG-N-17</strain>
    </source>
</reference>
<dbReference type="InterPro" id="IPR011444">
    <property type="entry name" value="DUF1549"/>
</dbReference>
<dbReference type="InterPro" id="IPR022655">
    <property type="entry name" value="DUF1553"/>
</dbReference>
<organism evidence="5 6">
    <name type="scientific">Phragmitibacter flavus</name>
    <dbReference type="NCBI Taxonomy" id="2576071"/>
    <lineage>
        <taxon>Bacteria</taxon>
        <taxon>Pseudomonadati</taxon>
        <taxon>Verrucomicrobiota</taxon>
        <taxon>Verrucomicrobiia</taxon>
        <taxon>Verrucomicrobiales</taxon>
        <taxon>Verrucomicrobiaceae</taxon>
        <taxon>Phragmitibacter</taxon>
    </lineage>
</organism>
<keyword evidence="6" id="KW-1185">Reference proteome</keyword>
<feature type="coiled-coil region" evidence="1">
    <location>
        <begin position="477"/>
        <end position="504"/>
    </location>
</feature>
<name>A0A5R8KJU0_9BACT</name>
<dbReference type="PROSITE" id="PS51257">
    <property type="entry name" value="PROKAR_LIPOPROTEIN"/>
    <property type="match status" value="1"/>
</dbReference>
<feature type="domain" description="DUF1553" evidence="4">
    <location>
        <begin position="322"/>
        <end position="677"/>
    </location>
</feature>
<protein>
    <submittedName>
        <fullName evidence="5">DUF1553 domain-containing protein</fullName>
    </submittedName>
</protein>
<dbReference type="Pfam" id="PF07583">
    <property type="entry name" value="PSCyt2"/>
    <property type="match status" value="1"/>
</dbReference>
<evidence type="ECO:0000256" key="2">
    <source>
        <dbReference type="SAM" id="SignalP"/>
    </source>
</evidence>
<feature type="domain" description="DUF1549" evidence="3">
    <location>
        <begin position="29"/>
        <end position="211"/>
    </location>
</feature>
<evidence type="ECO:0000313" key="6">
    <source>
        <dbReference type="Proteomes" id="UP000306196"/>
    </source>
</evidence>
<keyword evidence="2" id="KW-0732">Signal</keyword>
<accession>A0A5R8KJU0</accession>
<sequence>MKTTSLSLCLLLLAGCLFQAMAAMPESQKIDSLLAEVWKKQNLQPNAAAPDDVLVRRLYLDIVGRIPTVEEAQQFVSSRDPHKRTKLIDQLLASDGYTSHMFNYMADLLRLTDNVRGRATADAYAEFVKKQLKANTPYDVLVRELMTTEGGAWDSGAIGFYMRDENKLDHLAYTVQVFLGTSIVCAQCHNHPFDKMTQLEYYGMAAYTNGMDTRVGYGMLKGGGMKRPSKEEVAAMSKQERRAMRQKMTNGVNRKDVAMVREALKDVLQPLRYMQVAWSDNKLPMLPADYAYDDAKPGDRIQPKVMFGHDAVAAPGESNLEAFAQWMTSPDNPRFSTVIANRMWKKVFGIGLIEPVDEMTDSTVPSNGPLMDYLTQLMVEKKYSIKSFLRVLYNTQTYQRMANPTEVELGGTYYFTGPILRRMSAEQVWDSMVTLAKGNVDNQISTDSSKLHEYLADIKMIKDTIETREMDEIVELAKANTEQREAGQEKLAALKAEMAEQKESGSDPKGLTRQAQRLRREASSAMLEGLVGEERAQGLKLGYRPDRLNNVMRPDRNSMMGMSMSRSERQEAIKAGTLLNLSVRASELPSPTKPGHFLRTFGQSDREVIENATDDATVPQALALLNSPASEILNHPDSDLGKQIEKAATPQARVELLYQAYLSRLPTADERMILQQVLRDRGDSALEDISHALLASSQFLYIQ</sequence>
<gene>
    <name evidence="5" type="ORF">FEM03_00480</name>
</gene>
<feature type="signal peptide" evidence="2">
    <location>
        <begin position="1"/>
        <end position="22"/>
    </location>
</feature>
<feature type="chain" id="PRO_5024434971" evidence="2">
    <location>
        <begin position="23"/>
        <end position="703"/>
    </location>
</feature>
<comment type="caution">
    <text evidence="5">The sequence shown here is derived from an EMBL/GenBank/DDBJ whole genome shotgun (WGS) entry which is preliminary data.</text>
</comment>
<dbReference type="PANTHER" id="PTHR35889:SF3">
    <property type="entry name" value="F-BOX DOMAIN-CONTAINING PROTEIN"/>
    <property type="match status" value="1"/>
</dbReference>
<dbReference type="OrthoDB" id="9764302at2"/>
<dbReference type="PANTHER" id="PTHR35889">
    <property type="entry name" value="CYCLOINULO-OLIGOSACCHARIDE FRUCTANOTRANSFERASE-RELATED"/>
    <property type="match status" value="1"/>
</dbReference>
<evidence type="ECO:0000256" key="1">
    <source>
        <dbReference type="SAM" id="Coils"/>
    </source>
</evidence>